<accession>A0A409V9F4</accession>
<proteinExistence type="predicted"/>
<protein>
    <submittedName>
        <fullName evidence="2">Uncharacterized protein</fullName>
    </submittedName>
</protein>
<sequence length="72" mass="8173">MSETNQNVKNVEAPEANIKPLNYREQFSNTSRPTENAKMHGYVGSSFTLAFLISDTQIQQRKDDRRAGRPTS</sequence>
<organism evidence="2 3">
    <name type="scientific">Panaeolus cyanescens</name>
    <dbReference type="NCBI Taxonomy" id="181874"/>
    <lineage>
        <taxon>Eukaryota</taxon>
        <taxon>Fungi</taxon>
        <taxon>Dikarya</taxon>
        <taxon>Basidiomycota</taxon>
        <taxon>Agaricomycotina</taxon>
        <taxon>Agaricomycetes</taxon>
        <taxon>Agaricomycetidae</taxon>
        <taxon>Agaricales</taxon>
        <taxon>Agaricineae</taxon>
        <taxon>Galeropsidaceae</taxon>
        <taxon>Panaeolus</taxon>
    </lineage>
</organism>
<feature type="compositionally biased region" description="Polar residues" evidence="1">
    <location>
        <begin position="25"/>
        <end position="34"/>
    </location>
</feature>
<dbReference type="InParanoid" id="A0A409V9F4"/>
<dbReference type="OrthoDB" id="9971592at2759"/>
<keyword evidence="3" id="KW-1185">Reference proteome</keyword>
<comment type="caution">
    <text evidence="2">The sequence shown here is derived from an EMBL/GenBank/DDBJ whole genome shotgun (WGS) entry which is preliminary data.</text>
</comment>
<name>A0A409V9F4_9AGAR</name>
<gene>
    <name evidence="2" type="ORF">CVT24_006767</name>
</gene>
<dbReference type="AlphaFoldDB" id="A0A409V9F4"/>
<dbReference type="EMBL" id="NHTK01006126">
    <property type="protein sequence ID" value="PPQ63322.1"/>
    <property type="molecule type" value="Genomic_DNA"/>
</dbReference>
<evidence type="ECO:0000256" key="1">
    <source>
        <dbReference type="SAM" id="MobiDB-lite"/>
    </source>
</evidence>
<feature type="region of interest" description="Disordered" evidence="1">
    <location>
        <begin position="1"/>
        <end position="39"/>
    </location>
</feature>
<evidence type="ECO:0000313" key="3">
    <source>
        <dbReference type="Proteomes" id="UP000284842"/>
    </source>
</evidence>
<evidence type="ECO:0000313" key="2">
    <source>
        <dbReference type="EMBL" id="PPQ63322.1"/>
    </source>
</evidence>
<reference evidence="2 3" key="1">
    <citation type="journal article" date="2018" name="Evol. Lett.">
        <title>Horizontal gene cluster transfer increased hallucinogenic mushroom diversity.</title>
        <authorList>
            <person name="Reynolds H.T."/>
            <person name="Vijayakumar V."/>
            <person name="Gluck-Thaler E."/>
            <person name="Korotkin H.B."/>
            <person name="Matheny P.B."/>
            <person name="Slot J.C."/>
        </authorList>
    </citation>
    <scope>NUCLEOTIDE SEQUENCE [LARGE SCALE GENOMIC DNA]</scope>
    <source>
        <strain evidence="2 3">2629</strain>
    </source>
</reference>
<dbReference type="Proteomes" id="UP000284842">
    <property type="component" value="Unassembled WGS sequence"/>
</dbReference>